<gene>
    <name evidence="1" type="ORF">PXEA_LOCUS21370</name>
</gene>
<dbReference type="EMBL" id="CAAALY010091059">
    <property type="protein sequence ID" value="VEL27930.1"/>
    <property type="molecule type" value="Genomic_DNA"/>
</dbReference>
<dbReference type="AlphaFoldDB" id="A0A448X4L6"/>
<comment type="caution">
    <text evidence="1">The sequence shown here is derived from an EMBL/GenBank/DDBJ whole genome shotgun (WGS) entry which is preliminary data.</text>
</comment>
<evidence type="ECO:0000313" key="2">
    <source>
        <dbReference type="Proteomes" id="UP000784294"/>
    </source>
</evidence>
<organism evidence="1 2">
    <name type="scientific">Protopolystoma xenopodis</name>
    <dbReference type="NCBI Taxonomy" id="117903"/>
    <lineage>
        <taxon>Eukaryota</taxon>
        <taxon>Metazoa</taxon>
        <taxon>Spiralia</taxon>
        <taxon>Lophotrochozoa</taxon>
        <taxon>Platyhelminthes</taxon>
        <taxon>Monogenea</taxon>
        <taxon>Polyopisthocotylea</taxon>
        <taxon>Polystomatidea</taxon>
        <taxon>Polystomatidae</taxon>
        <taxon>Protopolystoma</taxon>
    </lineage>
</organism>
<keyword evidence="2" id="KW-1185">Reference proteome</keyword>
<evidence type="ECO:0000313" key="1">
    <source>
        <dbReference type="EMBL" id="VEL27930.1"/>
    </source>
</evidence>
<sequence length="136" mass="15011">MFSSSAGQVKRESSHLPAFHFPFGSSRLQTHQIEAELVRIRTAFESLANAETSPLAVKREHVETELVTTDVEKGQENIEVAEKPSEPEKEVVQNKVIGKLITDESPTTSGKETLISPSKGAEVTKVINLMLFTYTL</sequence>
<accession>A0A448X4L6</accession>
<dbReference type="Proteomes" id="UP000784294">
    <property type="component" value="Unassembled WGS sequence"/>
</dbReference>
<protein>
    <submittedName>
        <fullName evidence="1">Uncharacterized protein</fullName>
    </submittedName>
</protein>
<name>A0A448X4L6_9PLAT</name>
<reference evidence="1" key="1">
    <citation type="submission" date="2018-11" db="EMBL/GenBank/DDBJ databases">
        <authorList>
            <consortium name="Pathogen Informatics"/>
        </authorList>
    </citation>
    <scope>NUCLEOTIDE SEQUENCE</scope>
</reference>
<proteinExistence type="predicted"/>